<comment type="subunit">
    <text evidence="7">Homodimer; disulfide-linked, upon oxidation. 6 homodimers assemble to form a ring-like dodecamer. Interacts with NEK6. Interacts with LRRK2. Interacts with MAP3K13. Interacts with RPS6KC1 (via PX domain).</text>
</comment>
<comment type="caution">
    <text evidence="11">The sequence shown here is derived from an EMBL/GenBank/DDBJ whole genome shotgun (WGS) entry which is preliminary data.</text>
</comment>
<dbReference type="InterPro" id="IPR050217">
    <property type="entry name" value="Peroxiredoxin"/>
</dbReference>
<protein>
    <recommendedName>
        <fullName evidence="4">Thioredoxin-dependent peroxide reductase, mitochondrial</fullName>
        <ecNumber evidence="2">1.11.1.24</ecNumber>
    </recommendedName>
    <alternativeName>
        <fullName evidence="5">Thioredoxin-dependent peroxiredoxin 3</fullName>
    </alternativeName>
</protein>
<evidence type="ECO:0000256" key="1">
    <source>
        <dbReference type="ARBA" id="ARBA00009796"/>
    </source>
</evidence>
<dbReference type="GO" id="GO:0008379">
    <property type="term" value="F:thioredoxin peroxidase activity"/>
    <property type="evidence" value="ECO:0007669"/>
    <property type="project" value="TreeGrafter"/>
</dbReference>
<keyword evidence="9" id="KW-0472">Membrane</keyword>
<keyword evidence="9" id="KW-0812">Transmembrane</keyword>
<dbReference type="EC" id="1.11.1.24" evidence="2"/>
<dbReference type="SUPFAM" id="SSF52833">
    <property type="entry name" value="Thioredoxin-like"/>
    <property type="match status" value="1"/>
</dbReference>
<dbReference type="GO" id="GO:0006979">
    <property type="term" value="P:response to oxidative stress"/>
    <property type="evidence" value="ECO:0007669"/>
    <property type="project" value="TreeGrafter"/>
</dbReference>
<dbReference type="InterPro" id="IPR036249">
    <property type="entry name" value="Thioredoxin-like_sf"/>
</dbReference>
<organism evidence="11 12">
    <name type="scientific">Cervus elaphus hippelaphus</name>
    <name type="common">European red deer</name>
    <dbReference type="NCBI Taxonomy" id="46360"/>
    <lineage>
        <taxon>Eukaryota</taxon>
        <taxon>Metazoa</taxon>
        <taxon>Chordata</taxon>
        <taxon>Craniata</taxon>
        <taxon>Vertebrata</taxon>
        <taxon>Euteleostomi</taxon>
        <taxon>Mammalia</taxon>
        <taxon>Eutheria</taxon>
        <taxon>Laurasiatheria</taxon>
        <taxon>Artiodactyla</taxon>
        <taxon>Ruminantia</taxon>
        <taxon>Pecora</taxon>
        <taxon>Cervidae</taxon>
        <taxon>Cervinae</taxon>
        <taxon>Cervus</taxon>
    </lineage>
</organism>
<evidence type="ECO:0000256" key="2">
    <source>
        <dbReference type="ARBA" id="ARBA00013017"/>
    </source>
</evidence>
<dbReference type="EMBL" id="MKHE01000021">
    <property type="protein sequence ID" value="OWK04438.1"/>
    <property type="molecule type" value="Genomic_DNA"/>
</dbReference>
<reference evidence="11 12" key="1">
    <citation type="journal article" date="2018" name="Mol. Genet. Genomics">
        <title>The red deer Cervus elaphus genome CerEla1.0: sequencing, annotating, genes, and chromosomes.</title>
        <authorList>
            <person name="Bana N.A."/>
            <person name="Nyiri A."/>
            <person name="Nagy J."/>
            <person name="Frank K."/>
            <person name="Nagy T."/>
            <person name="Steger V."/>
            <person name="Schiller M."/>
            <person name="Lakatos P."/>
            <person name="Sugar L."/>
            <person name="Horn P."/>
            <person name="Barta E."/>
            <person name="Orosz L."/>
        </authorList>
    </citation>
    <scope>NUCLEOTIDE SEQUENCE [LARGE SCALE GENOMIC DNA]</scope>
    <source>
        <strain evidence="11">Hungarian</strain>
    </source>
</reference>
<dbReference type="GO" id="GO:0005739">
    <property type="term" value="C:mitochondrion"/>
    <property type="evidence" value="ECO:0007669"/>
    <property type="project" value="TreeGrafter"/>
</dbReference>
<name>A0A212CEJ9_CEREH</name>
<evidence type="ECO:0000313" key="11">
    <source>
        <dbReference type="EMBL" id="OWK04438.1"/>
    </source>
</evidence>
<feature type="non-terminal residue" evidence="11">
    <location>
        <position position="300"/>
    </location>
</feature>
<gene>
    <name evidence="11" type="ORF">Celaphus_00016356</name>
</gene>
<dbReference type="GO" id="GO:0033554">
    <property type="term" value="P:cellular response to stress"/>
    <property type="evidence" value="ECO:0007669"/>
    <property type="project" value="TreeGrafter"/>
</dbReference>
<accession>A0A212CEJ9</accession>
<dbReference type="InterPro" id="IPR000866">
    <property type="entry name" value="AhpC/TSA"/>
</dbReference>
<evidence type="ECO:0000313" key="12">
    <source>
        <dbReference type="Proteomes" id="UP000242450"/>
    </source>
</evidence>
<comment type="similarity">
    <text evidence="1">Belongs to the peroxiredoxin family. AhpC/Prx1 subfamily.</text>
</comment>
<comment type="function">
    <text evidence="6">Thiol-specific peroxidase that catalyzes the reduction of hydrogen peroxide and organic hydroperoxides to water and alcohols, respectively. Plays a role in cell protection against oxidative stress by detoxifying peroxides. Acts synergistically with MAP3K13 to regulate the activation of NF-kappa-B in the cytosol. Required for the maintenance of physical strength.</text>
</comment>
<dbReference type="Proteomes" id="UP000242450">
    <property type="component" value="Chromosome 21"/>
</dbReference>
<evidence type="ECO:0000256" key="7">
    <source>
        <dbReference type="ARBA" id="ARBA00046731"/>
    </source>
</evidence>
<dbReference type="GO" id="GO:0045454">
    <property type="term" value="P:cell redox homeostasis"/>
    <property type="evidence" value="ECO:0007669"/>
    <property type="project" value="TreeGrafter"/>
</dbReference>
<dbReference type="Pfam" id="PF00578">
    <property type="entry name" value="AhpC-TSA"/>
    <property type="match status" value="1"/>
</dbReference>
<feature type="transmembrane region" description="Helical" evidence="9">
    <location>
        <begin position="31"/>
        <end position="52"/>
    </location>
</feature>
<dbReference type="GO" id="GO:0042744">
    <property type="term" value="P:hydrogen peroxide catabolic process"/>
    <property type="evidence" value="ECO:0007669"/>
    <property type="project" value="TreeGrafter"/>
</dbReference>
<sequence length="300" mass="33834">MIQKHFPTLSCRVTCVLVHAFLDALQELLGIFHVILLFLLFTFFFSSFHYILSRISSENLHDDQLDKASPPPVGCHRLAIYDLEKPLRQGHPMIFMFSQDLGPSYQDMDFSYINPSEGILKTKPLFVSPTNVHYQDPFPNAHHSETNLQSSDNIYGQVTVKAKLRHMATWLKGLKSPLGISRQSQGQSEDKNPKVELERKGLFSRHSLGPKPDGYERTCLTNALWSGSGPTKLASSISSSHHILAITQQGKYLVLFFYPLDFTFVNRNFRIAFSDKANESHDVNCELAAVSMGSHFSSLA</sequence>
<keyword evidence="12" id="KW-1185">Reference proteome</keyword>
<proteinExistence type="inferred from homology"/>
<keyword evidence="3" id="KW-0560">Oxidoreductase</keyword>
<dbReference type="AlphaFoldDB" id="A0A212CEJ9"/>
<evidence type="ECO:0000256" key="3">
    <source>
        <dbReference type="ARBA" id="ARBA00023002"/>
    </source>
</evidence>
<keyword evidence="9" id="KW-1133">Transmembrane helix</keyword>
<dbReference type="GO" id="GO:0005829">
    <property type="term" value="C:cytosol"/>
    <property type="evidence" value="ECO:0007669"/>
    <property type="project" value="TreeGrafter"/>
</dbReference>
<evidence type="ECO:0000259" key="10">
    <source>
        <dbReference type="Pfam" id="PF00578"/>
    </source>
</evidence>
<dbReference type="PANTHER" id="PTHR10681">
    <property type="entry name" value="THIOREDOXIN PEROXIDASE"/>
    <property type="match status" value="1"/>
</dbReference>
<evidence type="ECO:0000256" key="5">
    <source>
        <dbReference type="ARBA" id="ARBA00042158"/>
    </source>
</evidence>
<evidence type="ECO:0000256" key="9">
    <source>
        <dbReference type="SAM" id="Phobius"/>
    </source>
</evidence>
<comment type="catalytic activity">
    <reaction evidence="8">
        <text>a hydroperoxide + [thioredoxin]-dithiol = an alcohol + [thioredoxin]-disulfide + H2O</text>
        <dbReference type="Rhea" id="RHEA:62620"/>
        <dbReference type="Rhea" id="RHEA-COMP:10698"/>
        <dbReference type="Rhea" id="RHEA-COMP:10700"/>
        <dbReference type="ChEBI" id="CHEBI:15377"/>
        <dbReference type="ChEBI" id="CHEBI:29950"/>
        <dbReference type="ChEBI" id="CHEBI:30879"/>
        <dbReference type="ChEBI" id="CHEBI:35924"/>
        <dbReference type="ChEBI" id="CHEBI:50058"/>
        <dbReference type="EC" id="1.11.1.24"/>
    </reaction>
</comment>
<evidence type="ECO:0000256" key="6">
    <source>
        <dbReference type="ARBA" id="ARBA00045559"/>
    </source>
</evidence>
<evidence type="ECO:0000256" key="4">
    <source>
        <dbReference type="ARBA" id="ARBA00040356"/>
    </source>
</evidence>
<dbReference type="PANTHER" id="PTHR10681:SF128">
    <property type="entry name" value="THIOREDOXIN-DEPENDENT PEROXIDE REDUCTASE, MITOCHONDRIAL"/>
    <property type="match status" value="1"/>
</dbReference>
<evidence type="ECO:0000256" key="8">
    <source>
        <dbReference type="ARBA" id="ARBA00049091"/>
    </source>
</evidence>
<dbReference type="Gene3D" id="3.40.30.10">
    <property type="entry name" value="Glutaredoxin"/>
    <property type="match status" value="1"/>
</dbReference>
<feature type="domain" description="Alkyl hydroperoxide reductase subunit C/ Thiol specific antioxidant" evidence="10">
    <location>
        <begin position="248"/>
        <end position="298"/>
    </location>
</feature>